<dbReference type="Pfam" id="PF00113">
    <property type="entry name" value="Enolase_C"/>
    <property type="match status" value="2"/>
</dbReference>
<keyword evidence="9" id="KW-0456">Lyase</keyword>
<dbReference type="GO" id="GO:0000287">
    <property type="term" value="F:magnesium ion binding"/>
    <property type="evidence" value="ECO:0007669"/>
    <property type="project" value="InterPro"/>
</dbReference>
<protein>
    <recommendedName>
        <fullName evidence="5">phosphopyruvate hydratase</fullName>
        <ecNumber evidence="5">4.2.1.11</ecNumber>
    </recommendedName>
    <alternativeName>
        <fullName evidence="10">2-phospho-D-glycerate hydro-lyase</fullName>
    </alternativeName>
</protein>
<gene>
    <name evidence="13" type="ORF">J1605_017018</name>
</gene>
<evidence type="ECO:0000259" key="12">
    <source>
        <dbReference type="SMART" id="SM01192"/>
    </source>
</evidence>
<keyword evidence="8" id="KW-0324">Glycolysis</keyword>
<dbReference type="SUPFAM" id="SSF51604">
    <property type="entry name" value="Enolase C-terminal domain-like"/>
    <property type="match status" value="1"/>
</dbReference>
<evidence type="ECO:0000256" key="1">
    <source>
        <dbReference type="ARBA" id="ARBA00001946"/>
    </source>
</evidence>
<dbReference type="InterPro" id="IPR000941">
    <property type="entry name" value="Enolase"/>
</dbReference>
<sequence>MSPGWQCRSDWPVPAFIVIQGSSHASNELAAQEFVILTVGAVTSGKPCSWQQKPTSTRSMSSEMWQRCFVEGHFAPNILEKELAKHGSQPLHHSDELVNEYKSFIKDYLAASTEDALDQYDWETWKFSTSGGGAQVVWDGFTVTNLKCIPKPMGKDSVQLPSVQSE</sequence>
<evidence type="ECO:0000256" key="3">
    <source>
        <dbReference type="ARBA" id="ARBA00005031"/>
    </source>
</evidence>
<comment type="pathway">
    <text evidence="3">Carbohydrate degradation; glycolysis; pyruvate from D-glyceraldehyde 3-phosphate: step 4/5.</text>
</comment>
<dbReference type="PANTHER" id="PTHR11902:SF12">
    <property type="entry name" value="ALPHA-ENOLASE"/>
    <property type="match status" value="1"/>
</dbReference>
<evidence type="ECO:0000313" key="14">
    <source>
        <dbReference type="Proteomes" id="UP001159641"/>
    </source>
</evidence>
<evidence type="ECO:0000313" key="13">
    <source>
        <dbReference type="EMBL" id="KAJ8797816.1"/>
    </source>
</evidence>
<dbReference type="Proteomes" id="UP001159641">
    <property type="component" value="Unassembled WGS sequence"/>
</dbReference>
<dbReference type="GO" id="GO:0000015">
    <property type="term" value="C:phosphopyruvate hydratase complex"/>
    <property type="evidence" value="ECO:0007669"/>
    <property type="project" value="InterPro"/>
</dbReference>
<comment type="catalytic activity">
    <reaction evidence="11">
        <text>(2R)-2-phosphoglycerate = phosphoenolpyruvate + H2O</text>
        <dbReference type="Rhea" id="RHEA:10164"/>
        <dbReference type="ChEBI" id="CHEBI:15377"/>
        <dbReference type="ChEBI" id="CHEBI:58289"/>
        <dbReference type="ChEBI" id="CHEBI:58702"/>
        <dbReference type="EC" id="4.2.1.11"/>
    </reaction>
</comment>
<dbReference type="InterPro" id="IPR036849">
    <property type="entry name" value="Enolase-like_C_sf"/>
</dbReference>
<evidence type="ECO:0000256" key="2">
    <source>
        <dbReference type="ARBA" id="ARBA00004496"/>
    </source>
</evidence>
<evidence type="ECO:0000256" key="7">
    <source>
        <dbReference type="ARBA" id="ARBA00022842"/>
    </source>
</evidence>
<dbReference type="EC" id="4.2.1.11" evidence="5"/>
<evidence type="ECO:0000256" key="4">
    <source>
        <dbReference type="ARBA" id="ARBA00009604"/>
    </source>
</evidence>
<comment type="similarity">
    <text evidence="4">Belongs to the enolase family.</text>
</comment>
<evidence type="ECO:0000256" key="6">
    <source>
        <dbReference type="ARBA" id="ARBA00022723"/>
    </source>
</evidence>
<feature type="domain" description="Enolase C-terminal TIM barrel" evidence="12">
    <location>
        <begin position="8"/>
        <end position="161"/>
    </location>
</feature>
<evidence type="ECO:0000256" key="5">
    <source>
        <dbReference type="ARBA" id="ARBA00012058"/>
    </source>
</evidence>
<dbReference type="AlphaFoldDB" id="A0AB34HYE6"/>
<proteinExistence type="inferred from homology"/>
<keyword evidence="14" id="KW-1185">Reference proteome</keyword>
<evidence type="ECO:0000256" key="11">
    <source>
        <dbReference type="ARBA" id="ARBA00048333"/>
    </source>
</evidence>
<evidence type="ECO:0000256" key="10">
    <source>
        <dbReference type="ARBA" id="ARBA00031125"/>
    </source>
</evidence>
<accession>A0AB34HYE6</accession>
<comment type="caution">
    <text evidence="13">The sequence shown here is derived from an EMBL/GenBank/DDBJ whole genome shotgun (WGS) entry which is preliminary data.</text>
</comment>
<comment type="subcellular location">
    <subcellularLocation>
        <location evidence="2">Cytoplasm</location>
    </subcellularLocation>
</comment>
<comment type="cofactor">
    <cofactor evidence="1">
        <name>Mg(2+)</name>
        <dbReference type="ChEBI" id="CHEBI:18420"/>
    </cofactor>
</comment>
<keyword evidence="7" id="KW-0460">Magnesium</keyword>
<dbReference type="SMART" id="SM01192">
    <property type="entry name" value="Enolase_C"/>
    <property type="match status" value="1"/>
</dbReference>
<dbReference type="GO" id="GO:0006096">
    <property type="term" value="P:glycolytic process"/>
    <property type="evidence" value="ECO:0007669"/>
    <property type="project" value="UniProtKB-KW"/>
</dbReference>
<keyword evidence="6" id="KW-0479">Metal-binding</keyword>
<evidence type="ECO:0000256" key="8">
    <source>
        <dbReference type="ARBA" id="ARBA00023152"/>
    </source>
</evidence>
<evidence type="ECO:0000256" key="9">
    <source>
        <dbReference type="ARBA" id="ARBA00023239"/>
    </source>
</evidence>
<reference evidence="13 14" key="1">
    <citation type="submission" date="2022-11" db="EMBL/GenBank/DDBJ databases">
        <title>Whole genome sequence of Eschrichtius robustus ER-17-0199.</title>
        <authorList>
            <person name="Bruniche-Olsen A."/>
            <person name="Black A.N."/>
            <person name="Fields C.J."/>
            <person name="Walden K."/>
            <person name="Dewoody J.A."/>
        </authorList>
    </citation>
    <scope>NUCLEOTIDE SEQUENCE [LARGE SCALE GENOMIC DNA]</scope>
    <source>
        <strain evidence="13">ER-17-0199</strain>
        <tissue evidence="13">Blubber</tissue>
    </source>
</reference>
<organism evidence="13 14">
    <name type="scientific">Eschrichtius robustus</name>
    <name type="common">California gray whale</name>
    <name type="synonym">Eschrichtius gibbosus</name>
    <dbReference type="NCBI Taxonomy" id="9764"/>
    <lineage>
        <taxon>Eukaryota</taxon>
        <taxon>Metazoa</taxon>
        <taxon>Chordata</taxon>
        <taxon>Craniata</taxon>
        <taxon>Vertebrata</taxon>
        <taxon>Euteleostomi</taxon>
        <taxon>Mammalia</taxon>
        <taxon>Eutheria</taxon>
        <taxon>Laurasiatheria</taxon>
        <taxon>Artiodactyla</taxon>
        <taxon>Whippomorpha</taxon>
        <taxon>Cetacea</taxon>
        <taxon>Mysticeti</taxon>
        <taxon>Eschrichtiidae</taxon>
        <taxon>Eschrichtius</taxon>
    </lineage>
</organism>
<dbReference type="Gene3D" id="3.20.20.120">
    <property type="entry name" value="Enolase-like C-terminal domain"/>
    <property type="match status" value="2"/>
</dbReference>
<dbReference type="PANTHER" id="PTHR11902">
    <property type="entry name" value="ENOLASE"/>
    <property type="match status" value="1"/>
</dbReference>
<dbReference type="GO" id="GO:0004634">
    <property type="term" value="F:phosphopyruvate hydratase activity"/>
    <property type="evidence" value="ECO:0007669"/>
    <property type="project" value="UniProtKB-EC"/>
</dbReference>
<name>A0AB34HYE6_ESCRO</name>
<dbReference type="EMBL" id="JAIQCJ010000154">
    <property type="protein sequence ID" value="KAJ8797816.1"/>
    <property type="molecule type" value="Genomic_DNA"/>
</dbReference>
<dbReference type="InterPro" id="IPR020810">
    <property type="entry name" value="Enolase_C"/>
</dbReference>